<dbReference type="InterPro" id="IPR018060">
    <property type="entry name" value="HTH_AraC"/>
</dbReference>
<evidence type="ECO:0000313" key="6">
    <source>
        <dbReference type="EMBL" id="TJY37768.1"/>
    </source>
</evidence>
<dbReference type="RefSeq" id="WP_136839937.1">
    <property type="nucleotide sequence ID" value="NZ_SUPL01000001.1"/>
</dbReference>
<evidence type="ECO:0000256" key="2">
    <source>
        <dbReference type="ARBA" id="ARBA00023125"/>
    </source>
</evidence>
<feature type="transmembrane region" description="Helical" evidence="4">
    <location>
        <begin position="40"/>
        <end position="57"/>
    </location>
</feature>
<feature type="transmembrane region" description="Helical" evidence="4">
    <location>
        <begin position="12"/>
        <end position="33"/>
    </location>
</feature>
<accession>A0A4U0F0M2</accession>
<feature type="transmembrane region" description="Helical" evidence="4">
    <location>
        <begin position="225"/>
        <end position="248"/>
    </location>
</feature>
<evidence type="ECO:0000313" key="7">
    <source>
        <dbReference type="Proteomes" id="UP000307657"/>
    </source>
</evidence>
<name>A0A4U0F0M2_9FLAO</name>
<dbReference type="GO" id="GO:0003700">
    <property type="term" value="F:DNA-binding transcription factor activity"/>
    <property type="evidence" value="ECO:0007669"/>
    <property type="project" value="InterPro"/>
</dbReference>
<protein>
    <submittedName>
        <fullName evidence="6">Helix-turn-helix domain-containing protein</fullName>
    </submittedName>
</protein>
<proteinExistence type="predicted"/>
<feature type="transmembrane region" description="Helical" evidence="4">
    <location>
        <begin position="101"/>
        <end position="121"/>
    </location>
</feature>
<dbReference type="Pfam" id="PF12833">
    <property type="entry name" value="HTH_18"/>
    <property type="match status" value="1"/>
</dbReference>
<feature type="transmembrane region" description="Helical" evidence="4">
    <location>
        <begin position="69"/>
        <end position="89"/>
    </location>
</feature>
<dbReference type="Gene3D" id="1.10.10.60">
    <property type="entry name" value="Homeodomain-like"/>
    <property type="match status" value="2"/>
</dbReference>
<evidence type="ECO:0000256" key="3">
    <source>
        <dbReference type="ARBA" id="ARBA00023163"/>
    </source>
</evidence>
<keyword evidence="7" id="KW-1185">Reference proteome</keyword>
<keyword evidence="3" id="KW-0804">Transcription</keyword>
<feature type="domain" description="HTH araC/xylS-type" evidence="5">
    <location>
        <begin position="277"/>
        <end position="380"/>
    </location>
</feature>
<dbReference type="PROSITE" id="PS01124">
    <property type="entry name" value="HTH_ARAC_FAMILY_2"/>
    <property type="match status" value="1"/>
</dbReference>
<keyword evidence="1" id="KW-0805">Transcription regulation</keyword>
<evidence type="ECO:0000256" key="4">
    <source>
        <dbReference type="SAM" id="Phobius"/>
    </source>
</evidence>
<keyword evidence="2" id="KW-0238">DNA-binding</keyword>
<dbReference type="InterPro" id="IPR009057">
    <property type="entry name" value="Homeodomain-like_sf"/>
</dbReference>
<dbReference type="PANTHER" id="PTHR43280">
    <property type="entry name" value="ARAC-FAMILY TRANSCRIPTIONAL REGULATOR"/>
    <property type="match status" value="1"/>
</dbReference>
<dbReference type="GO" id="GO:0043565">
    <property type="term" value="F:sequence-specific DNA binding"/>
    <property type="evidence" value="ECO:0007669"/>
    <property type="project" value="InterPro"/>
</dbReference>
<organism evidence="6 7">
    <name type="scientific">Pontimicrobium aquaticum</name>
    <dbReference type="NCBI Taxonomy" id="2565367"/>
    <lineage>
        <taxon>Bacteria</taxon>
        <taxon>Pseudomonadati</taxon>
        <taxon>Bacteroidota</taxon>
        <taxon>Flavobacteriia</taxon>
        <taxon>Flavobacteriales</taxon>
        <taxon>Flavobacteriaceae</taxon>
        <taxon>Pontimicrobium</taxon>
    </lineage>
</organism>
<gene>
    <name evidence="6" type="ORF">E5167_00510</name>
</gene>
<feature type="transmembrane region" description="Helical" evidence="4">
    <location>
        <begin position="200"/>
        <end position="219"/>
    </location>
</feature>
<comment type="caution">
    <text evidence="6">The sequence shown here is derived from an EMBL/GenBank/DDBJ whole genome shotgun (WGS) entry which is preliminary data.</text>
</comment>
<evidence type="ECO:0000256" key="1">
    <source>
        <dbReference type="ARBA" id="ARBA00023015"/>
    </source>
</evidence>
<evidence type="ECO:0000259" key="5">
    <source>
        <dbReference type="PROSITE" id="PS01124"/>
    </source>
</evidence>
<dbReference type="OrthoDB" id="9779074at2"/>
<keyword evidence="4" id="KW-0812">Transmembrane</keyword>
<sequence length="382" mass="44810">MDIQLQFDFYSLFGLVAIGHGIFLLIFIASKYYKSISYRLLSLILFVLLFEIIHDFFVNTKLILYVPHILSTGNFFSYCIGPLIFLYILSLTRSSFKLKHLHLLHFIPFVLYNLFNLSKYLQTAQQKLFFLNYYYSSLESDPRYFFEARGIVNILKGFMRYDIHKIIYVAIAFYFFLAYKKKILDEYSNIEKTNVRWMKSILYGYLIIWLLIPVERFAGFFDVDIILINNLSSLILPLHIYFISFITFSQQNSSKLILKNKLSSESDNNELQSIIEQSNTVFIKEKLYLNPDLTLTILAKKIGVREHALSMAINKILQINFFDYVNKQRVLEAQKLLKDPKKKQYTIEHIGTLSGFSSKATFYRAFVKHTGKTPGQFSKSLS</sequence>
<dbReference type="AlphaFoldDB" id="A0A4U0F0M2"/>
<dbReference type="SUPFAM" id="SSF46689">
    <property type="entry name" value="Homeodomain-like"/>
    <property type="match status" value="1"/>
</dbReference>
<dbReference type="SMART" id="SM00342">
    <property type="entry name" value="HTH_ARAC"/>
    <property type="match status" value="1"/>
</dbReference>
<feature type="transmembrane region" description="Helical" evidence="4">
    <location>
        <begin position="163"/>
        <end position="179"/>
    </location>
</feature>
<reference evidence="6 7" key="1">
    <citation type="submission" date="2019-04" db="EMBL/GenBank/DDBJ databases">
        <title>Lacinutrix sp. nov., isolated from marine water.</title>
        <authorList>
            <person name="Kim W."/>
        </authorList>
    </citation>
    <scope>NUCLEOTIDE SEQUENCE [LARGE SCALE GENOMIC DNA]</scope>
    <source>
        <strain evidence="6 7">CAU 1491</strain>
    </source>
</reference>
<dbReference type="Proteomes" id="UP000307657">
    <property type="component" value="Unassembled WGS sequence"/>
</dbReference>
<keyword evidence="4" id="KW-1133">Transmembrane helix</keyword>
<dbReference type="PANTHER" id="PTHR43280:SF29">
    <property type="entry name" value="ARAC-FAMILY TRANSCRIPTIONAL REGULATOR"/>
    <property type="match status" value="1"/>
</dbReference>
<dbReference type="EMBL" id="SUPL01000001">
    <property type="protein sequence ID" value="TJY37768.1"/>
    <property type="molecule type" value="Genomic_DNA"/>
</dbReference>
<keyword evidence="4" id="KW-0472">Membrane</keyword>